<dbReference type="SUPFAM" id="SSF53383">
    <property type="entry name" value="PLP-dependent transferases"/>
    <property type="match status" value="1"/>
</dbReference>
<proteinExistence type="inferred from homology"/>
<evidence type="ECO:0000313" key="14">
    <source>
        <dbReference type="Proteomes" id="UP000294418"/>
    </source>
</evidence>
<evidence type="ECO:0000256" key="11">
    <source>
        <dbReference type="RuleBase" id="RU004504"/>
    </source>
</evidence>
<evidence type="ECO:0000256" key="10">
    <source>
        <dbReference type="ARBA" id="ARBA00050776"/>
    </source>
</evidence>
<keyword evidence="7" id="KW-0663">Pyridoxal phosphate</keyword>
<comment type="cofactor">
    <cofactor evidence="1 11">
        <name>pyridoxal 5'-phosphate</name>
        <dbReference type="ChEBI" id="CHEBI:597326"/>
    </cofactor>
</comment>
<dbReference type="FunFam" id="3.40.640.10:FF:000003">
    <property type="entry name" value="Cysteine desulfurase IscS"/>
    <property type="match status" value="1"/>
</dbReference>
<sequence>MKLPIYLDYAATTPTDSRVVAKMLQYLTIDGDFGNPASRSHRFGWRAEEAVDVARNQISELVGSDSREIIFTSGATESNNLAIKGTAIFYKKKGRHLITVTTEHLSVLDTCMQLAKDGFRITYLQPQRDGSISLHQLEKEMRHDTVLVSVMHVNNETGVIQDISSIGELCHKHGILFHVDATQSVGKLPINLKQLKIDLMSFSTHKIYGPKGIGALFVRSEPRVYLSKQIHGGNHEREMRSGTLAVHQIVGMGTAWSIAKDQMTQDVIHLNSLRKKLWNGIKDIKTVSVNGSFTHGISHILNISFQGISSETLVMALKDLAIATGSACCSSRIESSYVLRALGVNPQLAYSSVRFSFGRFTTNEEITYVIQLIQKMMDK</sequence>
<evidence type="ECO:0000256" key="4">
    <source>
        <dbReference type="ARBA" id="ARBA00022679"/>
    </source>
</evidence>
<dbReference type="GO" id="GO:0031071">
    <property type="term" value="F:cysteine desulfurase activity"/>
    <property type="evidence" value="ECO:0007669"/>
    <property type="project" value="UniProtKB-EC"/>
</dbReference>
<comment type="similarity">
    <text evidence="2">Belongs to the class-V pyridoxal-phosphate-dependent aminotransferase family. NifS/IscS subfamily.</text>
</comment>
<evidence type="ECO:0000256" key="7">
    <source>
        <dbReference type="ARBA" id="ARBA00022898"/>
    </source>
</evidence>
<dbReference type="InterPro" id="IPR015421">
    <property type="entry name" value="PyrdxlP-dep_Trfase_major"/>
</dbReference>
<keyword evidence="5" id="KW-0001">2Fe-2S</keyword>
<evidence type="ECO:0000313" key="13">
    <source>
        <dbReference type="EMBL" id="VFP83960.1"/>
    </source>
</evidence>
<evidence type="ECO:0000256" key="5">
    <source>
        <dbReference type="ARBA" id="ARBA00022714"/>
    </source>
</evidence>
<dbReference type="Proteomes" id="UP000294418">
    <property type="component" value="Chromosome"/>
</dbReference>
<dbReference type="Pfam" id="PF00266">
    <property type="entry name" value="Aminotran_5"/>
    <property type="match status" value="1"/>
</dbReference>
<dbReference type="NCBIfam" id="NF010611">
    <property type="entry name" value="PRK14012.1"/>
    <property type="match status" value="1"/>
</dbReference>
<keyword evidence="4" id="KW-0808">Transferase</keyword>
<reference evidence="13 14" key="1">
    <citation type="submission" date="2019-02" db="EMBL/GenBank/DDBJ databases">
        <authorList>
            <person name="Manzano-Marin A."/>
            <person name="Manzano-Marin A."/>
        </authorList>
    </citation>
    <scope>NUCLEOTIDE SEQUENCE [LARGE SCALE GENOMIC DNA]</scope>
    <source>
        <strain evidence="13 14">ErCilaricifoliae</strain>
    </source>
</reference>
<dbReference type="Gene3D" id="3.40.640.10">
    <property type="entry name" value="Type I PLP-dependent aspartate aminotransferase-like (Major domain)"/>
    <property type="match status" value="1"/>
</dbReference>
<dbReference type="PANTHER" id="PTHR11601:SF34">
    <property type="entry name" value="CYSTEINE DESULFURASE"/>
    <property type="match status" value="1"/>
</dbReference>
<protein>
    <recommendedName>
        <fullName evidence="3">cysteine desulfurase</fullName>
        <ecNumber evidence="3">2.8.1.7</ecNumber>
    </recommendedName>
</protein>
<gene>
    <name evidence="13" type="primary">iscS</name>
    <name evidence="13" type="ORF">ERCILAFE3058_071</name>
</gene>
<evidence type="ECO:0000256" key="1">
    <source>
        <dbReference type="ARBA" id="ARBA00001933"/>
    </source>
</evidence>
<dbReference type="AlphaFoldDB" id="A0A451DC79"/>
<dbReference type="GO" id="GO:0046872">
    <property type="term" value="F:metal ion binding"/>
    <property type="evidence" value="ECO:0007669"/>
    <property type="project" value="UniProtKB-KW"/>
</dbReference>
<dbReference type="Gene3D" id="3.90.1150.10">
    <property type="entry name" value="Aspartate Aminotransferase, domain 1"/>
    <property type="match status" value="1"/>
</dbReference>
<evidence type="ECO:0000256" key="9">
    <source>
        <dbReference type="ARBA" id="ARBA00023014"/>
    </source>
</evidence>
<dbReference type="RefSeq" id="WP_157989524.1">
    <property type="nucleotide sequence ID" value="NZ_LR217720.1"/>
</dbReference>
<evidence type="ECO:0000256" key="3">
    <source>
        <dbReference type="ARBA" id="ARBA00012239"/>
    </source>
</evidence>
<evidence type="ECO:0000256" key="8">
    <source>
        <dbReference type="ARBA" id="ARBA00023004"/>
    </source>
</evidence>
<dbReference type="GO" id="GO:0051537">
    <property type="term" value="F:2 iron, 2 sulfur cluster binding"/>
    <property type="evidence" value="ECO:0007669"/>
    <property type="project" value="UniProtKB-KW"/>
</dbReference>
<name>A0A451DC79_9GAMM</name>
<keyword evidence="8" id="KW-0408">Iron</keyword>
<keyword evidence="9" id="KW-0411">Iron-sulfur</keyword>
<evidence type="ECO:0000256" key="6">
    <source>
        <dbReference type="ARBA" id="ARBA00022723"/>
    </source>
</evidence>
<dbReference type="PROSITE" id="PS00595">
    <property type="entry name" value="AA_TRANSFER_CLASS_5"/>
    <property type="match status" value="1"/>
</dbReference>
<dbReference type="PANTHER" id="PTHR11601">
    <property type="entry name" value="CYSTEINE DESULFURYLASE FAMILY MEMBER"/>
    <property type="match status" value="1"/>
</dbReference>
<dbReference type="EC" id="2.8.1.7" evidence="3"/>
<evidence type="ECO:0000256" key="2">
    <source>
        <dbReference type="ARBA" id="ARBA00006490"/>
    </source>
</evidence>
<dbReference type="PIRSF" id="PIRSF005572">
    <property type="entry name" value="NifS"/>
    <property type="match status" value="1"/>
</dbReference>
<evidence type="ECO:0000259" key="12">
    <source>
        <dbReference type="Pfam" id="PF00266"/>
    </source>
</evidence>
<dbReference type="InterPro" id="IPR016454">
    <property type="entry name" value="Cysteine_dSase"/>
</dbReference>
<feature type="domain" description="Aminotransferase class V" evidence="12">
    <location>
        <begin position="5"/>
        <end position="368"/>
    </location>
</feature>
<dbReference type="OrthoDB" id="9808002at2"/>
<keyword evidence="6" id="KW-0479">Metal-binding</keyword>
<dbReference type="InterPro" id="IPR015424">
    <property type="entry name" value="PyrdxlP-dep_Trfase"/>
</dbReference>
<accession>A0A451DC79</accession>
<comment type="catalytic activity">
    <reaction evidence="10">
        <text>(sulfur carrier)-H + L-cysteine = (sulfur carrier)-SH + L-alanine</text>
        <dbReference type="Rhea" id="RHEA:43892"/>
        <dbReference type="Rhea" id="RHEA-COMP:14737"/>
        <dbReference type="Rhea" id="RHEA-COMP:14739"/>
        <dbReference type="ChEBI" id="CHEBI:29917"/>
        <dbReference type="ChEBI" id="CHEBI:35235"/>
        <dbReference type="ChEBI" id="CHEBI:57972"/>
        <dbReference type="ChEBI" id="CHEBI:64428"/>
        <dbReference type="EC" id="2.8.1.7"/>
    </reaction>
</comment>
<dbReference type="EMBL" id="LR217720">
    <property type="protein sequence ID" value="VFP83960.1"/>
    <property type="molecule type" value="Genomic_DNA"/>
</dbReference>
<dbReference type="InterPro" id="IPR000192">
    <property type="entry name" value="Aminotrans_V_dom"/>
</dbReference>
<organism evidence="13 14">
    <name type="scientific">Candidatus Erwinia haradaeae</name>
    <dbReference type="NCBI Taxonomy" id="1922217"/>
    <lineage>
        <taxon>Bacteria</taxon>
        <taxon>Pseudomonadati</taxon>
        <taxon>Pseudomonadota</taxon>
        <taxon>Gammaproteobacteria</taxon>
        <taxon>Enterobacterales</taxon>
        <taxon>Erwiniaceae</taxon>
        <taxon>Erwinia</taxon>
    </lineage>
</organism>
<dbReference type="InterPro" id="IPR020578">
    <property type="entry name" value="Aminotrans_V_PyrdxlP_BS"/>
</dbReference>
<dbReference type="InterPro" id="IPR015422">
    <property type="entry name" value="PyrdxlP-dep_Trfase_small"/>
</dbReference>